<sequence>MGRRNMSSVSSQDEKAGQAVKRRYLPRELRIKAHDMVIRLRLQGMSYNKIIYEVYIALGVRLSKSHISYYVRGLHNPRNGIYISSLECLMPSEDLAFVIGAVIGDGTTKRTKSGDFVMMFRVKDKEFAEEFSKRIANVLGRQALKPRVLKDGRWAIEIKSKILYELLKKPIDIERIRPFVEHCEKCVGAFIRGFFDAEGIVRKDGTMTVVNTDFNLLLYVRDLLRKINVETTSEPKLHTPAGTSVRGRNGKVYKTRKDLYYLQIRKSSNENFYDMVGFTIDRKRKRLEEYLRRRKSRPASTTPIFSLFTPHLFFENNSILKIYLKSSKAL</sequence>
<accession>A0A7C4E0F3</accession>
<dbReference type="EMBL" id="DTAD01000078">
    <property type="protein sequence ID" value="HGN90884.1"/>
    <property type="molecule type" value="Genomic_DNA"/>
</dbReference>
<evidence type="ECO:0000313" key="3">
    <source>
        <dbReference type="EMBL" id="HHN52168.1"/>
    </source>
</evidence>
<reference evidence="2" key="1">
    <citation type="journal article" date="2020" name="mSystems">
        <title>Genome- and Community-Level Interaction Insights into Carbon Utilization and Element Cycling Functions of Hydrothermarchaeota in Hydrothermal Sediment.</title>
        <authorList>
            <person name="Zhou Z."/>
            <person name="Liu Y."/>
            <person name="Xu W."/>
            <person name="Pan J."/>
            <person name="Luo Z.H."/>
            <person name="Li M."/>
        </authorList>
    </citation>
    <scope>NUCLEOTIDE SEQUENCE [LARGE SCALE GENOMIC DNA]</scope>
    <source>
        <strain evidence="3">SpSt-1073</strain>
        <strain evidence="2">SpSt-613</strain>
    </source>
</reference>
<dbReference type="Pfam" id="PF14528">
    <property type="entry name" value="LAGLIDADG_3"/>
    <property type="match status" value="1"/>
</dbReference>
<name>A0A7C4E0F3_CALS0</name>
<dbReference type="GO" id="GO:0016539">
    <property type="term" value="P:intein-mediated protein splicing"/>
    <property type="evidence" value="ECO:0007669"/>
    <property type="project" value="InterPro"/>
</dbReference>
<dbReference type="InterPro" id="IPR027434">
    <property type="entry name" value="Homing_endonucl"/>
</dbReference>
<dbReference type="EMBL" id="DRXG01000050">
    <property type="protein sequence ID" value="HHN52168.1"/>
    <property type="molecule type" value="Genomic_DNA"/>
</dbReference>
<dbReference type="Gene3D" id="3.10.28.10">
    <property type="entry name" value="Homing endonucleases"/>
    <property type="match status" value="1"/>
</dbReference>
<dbReference type="InterPro" id="IPR006142">
    <property type="entry name" value="INTEIN"/>
</dbReference>
<dbReference type="InterPro" id="IPR004042">
    <property type="entry name" value="Intein_endonuc_central"/>
</dbReference>
<dbReference type="GO" id="GO:0004519">
    <property type="term" value="F:endonuclease activity"/>
    <property type="evidence" value="ECO:0007669"/>
    <property type="project" value="InterPro"/>
</dbReference>
<protein>
    <recommendedName>
        <fullName evidence="1">DOD-type homing endonuclease domain-containing protein</fullName>
    </recommendedName>
</protein>
<organism evidence="2">
    <name type="scientific">Caldiarchaeum subterraneum</name>
    <dbReference type="NCBI Taxonomy" id="311458"/>
    <lineage>
        <taxon>Archaea</taxon>
        <taxon>Nitrososphaerota</taxon>
        <taxon>Candidatus Caldarchaeales</taxon>
        <taxon>Candidatus Caldarchaeaceae</taxon>
        <taxon>Candidatus Caldarchaeum</taxon>
    </lineage>
</organism>
<dbReference type="PRINTS" id="PR00379">
    <property type="entry name" value="INTEIN"/>
</dbReference>
<dbReference type="SUPFAM" id="SSF55608">
    <property type="entry name" value="Homing endonucleases"/>
    <property type="match status" value="1"/>
</dbReference>
<gene>
    <name evidence="3" type="ORF">ENM30_02515</name>
    <name evidence="2" type="ORF">ENT82_07170</name>
</gene>
<evidence type="ECO:0000259" key="1">
    <source>
        <dbReference type="PROSITE" id="PS50819"/>
    </source>
</evidence>
<dbReference type="InterPro" id="IPR004860">
    <property type="entry name" value="LAGLIDADG_dom"/>
</dbReference>
<dbReference type="AlphaFoldDB" id="A0A7C4E0F3"/>
<proteinExistence type="predicted"/>
<dbReference type="PROSITE" id="PS50819">
    <property type="entry name" value="INTEIN_ENDONUCLEASE"/>
    <property type="match status" value="1"/>
</dbReference>
<evidence type="ECO:0000313" key="2">
    <source>
        <dbReference type="EMBL" id="HGN90884.1"/>
    </source>
</evidence>
<feature type="domain" description="DOD-type homing endonuclease" evidence="1">
    <location>
        <begin position="98"/>
        <end position="229"/>
    </location>
</feature>
<comment type="caution">
    <text evidence="2">The sequence shown here is derived from an EMBL/GenBank/DDBJ whole genome shotgun (WGS) entry which is preliminary data.</text>
</comment>